<dbReference type="AlphaFoldDB" id="A0A286IG46"/>
<reference evidence="3" key="1">
    <citation type="submission" date="2017-08" db="EMBL/GenBank/DDBJ databases">
        <authorList>
            <person name="Varghese N."/>
            <person name="Submissions S."/>
        </authorList>
    </citation>
    <scope>NUCLEOTIDE SEQUENCE [LARGE SCALE GENOMIC DNA]</scope>
    <source>
        <strain evidence="3">KCTC 23107</strain>
    </source>
</reference>
<accession>A0A286IG46</accession>
<feature type="non-terminal residue" evidence="2">
    <location>
        <position position="1"/>
    </location>
</feature>
<dbReference type="EMBL" id="OCPC01000013">
    <property type="protein sequence ID" value="SOE19052.1"/>
    <property type="molecule type" value="Genomic_DNA"/>
</dbReference>
<sequence length="266" mass="28708">YRFPRLRRAFPGALPKPRPQGRGFSRSAGRMSEAVAVAAGVEQMQLGPSGLKAKLFAGSQLLMARHPGSDRFDQDGSWLRPVRACPEQRPNHQAAVEALEQTAGAGSSVPQAEVSCRTREMTRGSPGFISHRQHGRSRSPSLSVTSLREEIFLLAIADVHLRRCVRGVGHGTLFGPGRLGETAESPLVASKFSHGRSGLITCLVSERENAAMQEDGAADFASTAVFFKAREPRKRGIQLLQNTTDCERCITATVDGAQSPHLAATR</sequence>
<evidence type="ECO:0000256" key="1">
    <source>
        <dbReference type="SAM" id="MobiDB-lite"/>
    </source>
</evidence>
<proteinExistence type="predicted"/>
<organism evidence="2 3">
    <name type="scientific">Hoeflea halophila</name>
    <dbReference type="NCBI Taxonomy" id="714899"/>
    <lineage>
        <taxon>Bacteria</taxon>
        <taxon>Pseudomonadati</taxon>
        <taxon>Pseudomonadota</taxon>
        <taxon>Alphaproteobacteria</taxon>
        <taxon>Hyphomicrobiales</taxon>
        <taxon>Rhizobiaceae</taxon>
        <taxon>Hoeflea</taxon>
    </lineage>
</organism>
<evidence type="ECO:0000313" key="3">
    <source>
        <dbReference type="Proteomes" id="UP000219465"/>
    </source>
</evidence>
<keyword evidence="3" id="KW-1185">Reference proteome</keyword>
<feature type="region of interest" description="Disordered" evidence="1">
    <location>
        <begin position="1"/>
        <end position="26"/>
    </location>
</feature>
<gene>
    <name evidence="2" type="ORF">SAMN05877838_4011</name>
</gene>
<dbReference type="Proteomes" id="UP000219465">
    <property type="component" value="Unassembled WGS sequence"/>
</dbReference>
<protein>
    <submittedName>
        <fullName evidence="2">Uncharacterized protein</fullName>
    </submittedName>
</protein>
<name>A0A286IG46_9HYPH</name>
<evidence type="ECO:0000313" key="2">
    <source>
        <dbReference type="EMBL" id="SOE19052.1"/>
    </source>
</evidence>